<accession>A0A8S5TY89</accession>
<protein>
    <submittedName>
        <fullName evidence="1">Nucelotide kinase</fullName>
    </submittedName>
</protein>
<proteinExistence type="predicted"/>
<reference evidence="1" key="1">
    <citation type="journal article" date="2021" name="Proc. Natl. Acad. Sci. U.S.A.">
        <title>A Catalog of Tens of Thousands of Viruses from Human Metagenomes Reveals Hidden Associations with Chronic Diseases.</title>
        <authorList>
            <person name="Tisza M.J."/>
            <person name="Buck C.B."/>
        </authorList>
    </citation>
    <scope>NUCLEOTIDE SEQUENCE</scope>
    <source>
        <strain evidence="1">CtPkm1</strain>
    </source>
</reference>
<keyword evidence="1" id="KW-0418">Kinase</keyword>
<dbReference type="EMBL" id="BK015960">
    <property type="protein sequence ID" value="DAF87174.1"/>
    <property type="molecule type" value="Genomic_DNA"/>
</dbReference>
<dbReference type="InterPro" id="IPR021739">
    <property type="entry name" value="SaV-like"/>
</dbReference>
<organism evidence="1">
    <name type="scientific">Myoviridae sp. ctPkm1</name>
    <dbReference type="NCBI Taxonomy" id="2825099"/>
    <lineage>
        <taxon>Viruses</taxon>
        <taxon>Duplodnaviria</taxon>
        <taxon>Heunggongvirae</taxon>
        <taxon>Uroviricota</taxon>
        <taxon>Caudoviricetes</taxon>
    </lineage>
</organism>
<sequence length="72" mass="8267">MSDSVNHPAHYTGGDIECIDAIKAALGERYEGYLQGNAMKYLWRYRLKGRPYEDLQKAAWYVARLAEEVKGE</sequence>
<dbReference type="GO" id="GO:0016301">
    <property type="term" value="F:kinase activity"/>
    <property type="evidence" value="ECO:0007669"/>
    <property type="project" value="UniProtKB-KW"/>
</dbReference>
<name>A0A8S5TY89_9CAUD</name>
<keyword evidence="1" id="KW-0808">Transferase</keyword>
<evidence type="ECO:0000313" key="1">
    <source>
        <dbReference type="EMBL" id="DAF87174.1"/>
    </source>
</evidence>
<dbReference type="Pfam" id="PF11753">
    <property type="entry name" value="DUF3310"/>
    <property type="match status" value="1"/>
</dbReference>